<feature type="transmembrane region" description="Helical" evidence="8">
    <location>
        <begin position="105"/>
        <end position="123"/>
    </location>
</feature>
<evidence type="ECO:0000256" key="2">
    <source>
        <dbReference type="ARBA" id="ARBA00010992"/>
    </source>
</evidence>
<dbReference type="InterPro" id="IPR020846">
    <property type="entry name" value="MFS_dom"/>
</dbReference>
<dbReference type="Proteomes" id="UP000178129">
    <property type="component" value="Unassembled WGS sequence"/>
</dbReference>
<dbReference type="GO" id="GO:0005351">
    <property type="term" value="F:carbohydrate:proton symporter activity"/>
    <property type="evidence" value="ECO:0007669"/>
    <property type="project" value="TreeGrafter"/>
</dbReference>
<dbReference type="InterPro" id="IPR050360">
    <property type="entry name" value="MFS_Sugar_Transporters"/>
</dbReference>
<comment type="caution">
    <text evidence="10">The sequence shown here is derived from an EMBL/GenBank/DDBJ whole genome shotgun (WGS) entry which is preliminary data.</text>
</comment>
<feature type="transmembrane region" description="Helical" evidence="8">
    <location>
        <begin position="163"/>
        <end position="183"/>
    </location>
</feature>
<dbReference type="FunFam" id="1.20.1250.20:FF:000134">
    <property type="entry name" value="MFS sugar transporter protein"/>
    <property type="match status" value="1"/>
</dbReference>
<evidence type="ECO:0000313" key="11">
    <source>
        <dbReference type="Proteomes" id="UP000178129"/>
    </source>
</evidence>
<dbReference type="Gene3D" id="1.20.1250.20">
    <property type="entry name" value="MFS general substrate transporter like domains"/>
    <property type="match status" value="1"/>
</dbReference>
<accession>A0A1E1L2R1</accession>
<evidence type="ECO:0000256" key="5">
    <source>
        <dbReference type="ARBA" id="ARBA00022989"/>
    </source>
</evidence>
<dbReference type="InterPro" id="IPR005828">
    <property type="entry name" value="MFS_sugar_transport-like"/>
</dbReference>
<comment type="similarity">
    <text evidence="2 7">Belongs to the major facilitator superfamily. Sugar transporter (TC 2.A.1.1) family.</text>
</comment>
<comment type="subcellular location">
    <subcellularLocation>
        <location evidence="1">Membrane</location>
        <topology evidence="1">Multi-pass membrane protein</topology>
    </subcellularLocation>
</comment>
<feature type="transmembrane region" description="Helical" evidence="8">
    <location>
        <begin position="319"/>
        <end position="340"/>
    </location>
</feature>
<feature type="domain" description="Major facilitator superfamily (MFS) profile" evidence="9">
    <location>
        <begin position="36"/>
        <end position="474"/>
    </location>
</feature>
<dbReference type="SUPFAM" id="SSF103473">
    <property type="entry name" value="MFS general substrate transporter"/>
    <property type="match status" value="1"/>
</dbReference>
<dbReference type="NCBIfam" id="TIGR00879">
    <property type="entry name" value="SP"/>
    <property type="match status" value="1"/>
</dbReference>
<reference evidence="11" key="1">
    <citation type="submission" date="2016-03" db="EMBL/GenBank/DDBJ databases">
        <authorList>
            <person name="Ploux O."/>
        </authorList>
    </citation>
    <scope>NUCLEOTIDE SEQUENCE [LARGE SCALE GENOMIC DNA]</scope>
    <source>
        <strain evidence="11">UK7</strain>
    </source>
</reference>
<keyword evidence="4 8" id="KW-0812">Transmembrane</keyword>
<name>A0A1E1L2R1_9HELO</name>
<feature type="transmembrane region" description="Helical" evidence="8">
    <location>
        <begin position="129"/>
        <end position="151"/>
    </location>
</feature>
<feature type="transmembrane region" description="Helical" evidence="8">
    <location>
        <begin position="386"/>
        <end position="408"/>
    </location>
</feature>
<dbReference type="EMBL" id="FJUW01000033">
    <property type="protein sequence ID" value="CZT04763.1"/>
    <property type="molecule type" value="Genomic_DNA"/>
</dbReference>
<keyword evidence="5 8" id="KW-1133">Transmembrane helix</keyword>
<dbReference type="InterPro" id="IPR005829">
    <property type="entry name" value="Sugar_transporter_CS"/>
</dbReference>
<evidence type="ECO:0000313" key="10">
    <source>
        <dbReference type="EMBL" id="CZT04763.1"/>
    </source>
</evidence>
<feature type="transmembrane region" description="Helical" evidence="8">
    <location>
        <begin position="451"/>
        <end position="470"/>
    </location>
</feature>
<evidence type="ECO:0000256" key="7">
    <source>
        <dbReference type="RuleBase" id="RU003346"/>
    </source>
</evidence>
<protein>
    <submittedName>
        <fullName evidence="10">Related to hexose transporter protein</fullName>
    </submittedName>
</protein>
<proteinExistence type="inferred from homology"/>
<dbReference type="PROSITE" id="PS00216">
    <property type="entry name" value="SUGAR_TRANSPORT_1"/>
    <property type="match status" value="1"/>
</dbReference>
<feature type="transmembrane region" description="Helical" evidence="8">
    <location>
        <begin position="285"/>
        <end position="307"/>
    </location>
</feature>
<dbReference type="PANTHER" id="PTHR48022">
    <property type="entry name" value="PLASTIDIC GLUCOSE TRANSPORTER 4"/>
    <property type="match status" value="1"/>
</dbReference>
<dbReference type="InParanoid" id="A0A1E1L2R1"/>
<dbReference type="PANTHER" id="PTHR48022:SF3">
    <property type="entry name" value="HEXOSE TRANSPORTER PROTEIN (AFU_ORTHOLOGUE AFUA_8G04480)-RELATED"/>
    <property type="match status" value="1"/>
</dbReference>
<feature type="transmembrane region" description="Helical" evidence="8">
    <location>
        <begin position="73"/>
        <end position="93"/>
    </location>
</feature>
<feature type="transmembrane region" description="Helical" evidence="8">
    <location>
        <begin position="420"/>
        <end position="439"/>
    </location>
</feature>
<evidence type="ECO:0000256" key="1">
    <source>
        <dbReference type="ARBA" id="ARBA00004141"/>
    </source>
</evidence>
<evidence type="ECO:0000256" key="6">
    <source>
        <dbReference type="ARBA" id="ARBA00023136"/>
    </source>
</evidence>
<sequence>MKFNVNQSVDAELIAVLPKDPKPWYKTGHLLKLNFCSFSLVLFSSANGYDGSLMNGLQALPRWEQFMEHPKGAWLGSINAIYWLGTGIVSLMAGWISNSYGRKTSLYVGYACLLLGTILQTAAPNPVAFMLARFFLGGATGFFGNVAPLIINEISYPTHRSICSALFMCGFYVGGLVAAWVTFGTQYLDNSWTWRLPSVLQLLLPALALPGFLMVPESPRYLISNNRINEAHKILADWHAGGDLDAPLIRFQMAEIENRIRFDQQSSSSAGYADMIKTKGNRHRLFISITLGIFGQWVGNGVVSYYLAAVLQTIGVTNVTHQLVISACLQVWNLFFSVVAAFSVDSVGRRKLFLASASIMSVSFIVITGLSGSFANSGNAATGTTVIPFLFIFFAGYDIALTPLLTAYPCEIWPYALRSRGLAITWVSSISAIFFNTFINPIALAAIAWKYYFVFVIVCISFGVVAFFFYPETRGHTLEQMAVIFDGEDAHVANIQQSSEKAGITDATVVEHEYKEKV</sequence>
<evidence type="ECO:0000256" key="3">
    <source>
        <dbReference type="ARBA" id="ARBA00022448"/>
    </source>
</evidence>
<dbReference type="GO" id="GO:0016020">
    <property type="term" value="C:membrane"/>
    <property type="evidence" value="ECO:0007669"/>
    <property type="project" value="UniProtKB-SubCell"/>
</dbReference>
<keyword evidence="6 8" id="KW-0472">Membrane</keyword>
<keyword evidence="3 7" id="KW-0813">Transport</keyword>
<evidence type="ECO:0000256" key="4">
    <source>
        <dbReference type="ARBA" id="ARBA00022692"/>
    </source>
</evidence>
<dbReference type="InterPro" id="IPR003663">
    <property type="entry name" value="Sugar/inositol_transpt"/>
</dbReference>
<feature type="transmembrane region" description="Helical" evidence="8">
    <location>
        <begin position="195"/>
        <end position="215"/>
    </location>
</feature>
<dbReference type="InterPro" id="IPR036259">
    <property type="entry name" value="MFS_trans_sf"/>
</dbReference>
<evidence type="ECO:0000259" key="9">
    <source>
        <dbReference type="PROSITE" id="PS50850"/>
    </source>
</evidence>
<feature type="transmembrane region" description="Helical" evidence="8">
    <location>
        <begin position="352"/>
        <end position="374"/>
    </location>
</feature>
<organism evidence="10 11">
    <name type="scientific">Rhynchosporium graminicola</name>
    <dbReference type="NCBI Taxonomy" id="2792576"/>
    <lineage>
        <taxon>Eukaryota</taxon>
        <taxon>Fungi</taxon>
        <taxon>Dikarya</taxon>
        <taxon>Ascomycota</taxon>
        <taxon>Pezizomycotina</taxon>
        <taxon>Leotiomycetes</taxon>
        <taxon>Helotiales</taxon>
        <taxon>Ploettnerulaceae</taxon>
        <taxon>Rhynchosporium</taxon>
    </lineage>
</organism>
<evidence type="ECO:0000256" key="8">
    <source>
        <dbReference type="SAM" id="Phobius"/>
    </source>
</evidence>
<dbReference type="AlphaFoldDB" id="A0A1E1L2R1"/>
<dbReference type="Pfam" id="PF00083">
    <property type="entry name" value="Sugar_tr"/>
    <property type="match status" value="1"/>
</dbReference>
<dbReference type="PROSITE" id="PS50850">
    <property type="entry name" value="MFS"/>
    <property type="match status" value="1"/>
</dbReference>
<gene>
    <name evidence="10" type="ORF">RCO7_10726</name>
</gene>
<keyword evidence="11" id="KW-1185">Reference proteome</keyword>